<feature type="region of interest" description="Disordered" evidence="1">
    <location>
        <begin position="89"/>
        <end position="108"/>
    </location>
</feature>
<name>A0A9P3PRI6_LYOSH</name>
<comment type="caution">
    <text evidence="2">The sequence shown here is derived from an EMBL/GenBank/DDBJ whole genome shotgun (WGS) entry which is preliminary data.</text>
</comment>
<dbReference type="EMBL" id="BRPK01000007">
    <property type="protein sequence ID" value="GLB40067.1"/>
    <property type="molecule type" value="Genomic_DNA"/>
</dbReference>
<dbReference type="Proteomes" id="UP001063166">
    <property type="component" value="Unassembled WGS sequence"/>
</dbReference>
<dbReference type="AlphaFoldDB" id="A0A9P3PRI6"/>
<evidence type="ECO:0000313" key="3">
    <source>
        <dbReference type="Proteomes" id="UP001063166"/>
    </source>
</evidence>
<sequence>MPDVPYVLTVKAPALAARWRLALDSVITGGNSLDLLSDPQISSARELEVIFADGNIPSIHANFEESHRCNHFCRWVSLPTDYALWHSDSDPKDYGKAQDSGEVDENED</sequence>
<evidence type="ECO:0000313" key="2">
    <source>
        <dbReference type="EMBL" id="GLB40067.1"/>
    </source>
</evidence>
<gene>
    <name evidence="2" type="ORF">LshimejAT787_0705770</name>
</gene>
<reference evidence="2" key="1">
    <citation type="submission" date="2022-07" db="EMBL/GenBank/DDBJ databases">
        <title>The genome of Lyophyllum shimeji provides insight into the initial evolution of ectomycorrhizal fungal genome.</title>
        <authorList>
            <person name="Kobayashi Y."/>
            <person name="Shibata T."/>
            <person name="Hirakawa H."/>
            <person name="Shigenobu S."/>
            <person name="Nishiyama T."/>
            <person name="Yamada A."/>
            <person name="Hasebe M."/>
            <person name="Kawaguchi M."/>
        </authorList>
    </citation>
    <scope>NUCLEOTIDE SEQUENCE</scope>
    <source>
        <strain evidence="2">AT787</strain>
    </source>
</reference>
<accession>A0A9P3PRI6</accession>
<protein>
    <recommendedName>
        <fullName evidence="4">Alpha-type protein kinase domain-containing protein</fullName>
    </recommendedName>
</protein>
<organism evidence="2 3">
    <name type="scientific">Lyophyllum shimeji</name>
    <name type="common">Hon-shimeji</name>
    <name type="synonym">Tricholoma shimeji</name>
    <dbReference type="NCBI Taxonomy" id="47721"/>
    <lineage>
        <taxon>Eukaryota</taxon>
        <taxon>Fungi</taxon>
        <taxon>Dikarya</taxon>
        <taxon>Basidiomycota</taxon>
        <taxon>Agaricomycotina</taxon>
        <taxon>Agaricomycetes</taxon>
        <taxon>Agaricomycetidae</taxon>
        <taxon>Agaricales</taxon>
        <taxon>Tricholomatineae</taxon>
        <taxon>Lyophyllaceae</taxon>
        <taxon>Lyophyllum</taxon>
    </lineage>
</organism>
<dbReference type="Gene3D" id="3.20.200.10">
    <property type="entry name" value="MHCK/EF2 kinase"/>
    <property type="match status" value="1"/>
</dbReference>
<keyword evidence="3" id="KW-1185">Reference proteome</keyword>
<dbReference type="OrthoDB" id="2658733at2759"/>
<proteinExistence type="predicted"/>
<evidence type="ECO:0000256" key="1">
    <source>
        <dbReference type="SAM" id="MobiDB-lite"/>
    </source>
</evidence>
<evidence type="ECO:0008006" key="4">
    <source>
        <dbReference type="Google" id="ProtNLM"/>
    </source>
</evidence>